<keyword evidence="1" id="KW-0472">Membrane</keyword>
<proteinExistence type="predicted"/>
<gene>
    <name evidence="2" type="ORF">LCY76_22765</name>
</gene>
<name>A0A9X1XGH7_9BACL</name>
<reference evidence="2" key="1">
    <citation type="submission" date="2021-09" db="EMBL/GenBank/DDBJ databases">
        <title>Genome analysis of Fictibacillus sp. KIGAM418 isolated from marine sediment.</title>
        <authorList>
            <person name="Seo M.-J."/>
            <person name="Cho E.-S."/>
            <person name="Hwang C.Y."/>
        </authorList>
    </citation>
    <scope>NUCLEOTIDE SEQUENCE</scope>
    <source>
        <strain evidence="2">KIGAM418</strain>
    </source>
</reference>
<dbReference type="AlphaFoldDB" id="A0A9X1XGH7"/>
<accession>A0A9X1XGH7</accession>
<keyword evidence="1" id="KW-0812">Transmembrane</keyword>
<sequence>MDVKGVIHGFIDKIFTPPITFLDLAIEKLRAVGTATSQGLNIGQYFAIFGDLPGAWQLVVSSILISTVLLGSLLIFRSVMRMYYAVKEGVKWW</sequence>
<keyword evidence="3" id="KW-1185">Reference proteome</keyword>
<dbReference type="Proteomes" id="UP001139011">
    <property type="component" value="Unassembled WGS sequence"/>
</dbReference>
<evidence type="ECO:0000313" key="2">
    <source>
        <dbReference type="EMBL" id="MCK6259398.1"/>
    </source>
</evidence>
<comment type="caution">
    <text evidence="2">The sequence shown here is derived from an EMBL/GenBank/DDBJ whole genome shotgun (WGS) entry which is preliminary data.</text>
</comment>
<evidence type="ECO:0000256" key="1">
    <source>
        <dbReference type="SAM" id="Phobius"/>
    </source>
</evidence>
<feature type="transmembrane region" description="Helical" evidence="1">
    <location>
        <begin position="55"/>
        <end position="76"/>
    </location>
</feature>
<dbReference type="RefSeq" id="WP_248254768.1">
    <property type="nucleotide sequence ID" value="NZ_JAIWJX010000003.1"/>
</dbReference>
<dbReference type="EMBL" id="JAIWJX010000003">
    <property type="protein sequence ID" value="MCK6259398.1"/>
    <property type="molecule type" value="Genomic_DNA"/>
</dbReference>
<protein>
    <submittedName>
        <fullName evidence="2">Uncharacterized protein</fullName>
    </submittedName>
</protein>
<evidence type="ECO:0000313" key="3">
    <source>
        <dbReference type="Proteomes" id="UP001139011"/>
    </source>
</evidence>
<organism evidence="2 3">
    <name type="scientific">Fictibacillus marinisediminis</name>
    <dbReference type="NCBI Taxonomy" id="2878389"/>
    <lineage>
        <taxon>Bacteria</taxon>
        <taxon>Bacillati</taxon>
        <taxon>Bacillota</taxon>
        <taxon>Bacilli</taxon>
        <taxon>Bacillales</taxon>
        <taxon>Fictibacillaceae</taxon>
        <taxon>Fictibacillus</taxon>
    </lineage>
</organism>
<keyword evidence="1" id="KW-1133">Transmembrane helix</keyword>